<protein>
    <submittedName>
        <fullName evidence="2">Uncharacterized protein</fullName>
    </submittedName>
</protein>
<gene>
    <name evidence="2" type="ORF">CPB83DRAFT_855715</name>
</gene>
<dbReference type="OrthoDB" id="3071638at2759"/>
<feature type="region of interest" description="Disordered" evidence="1">
    <location>
        <begin position="25"/>
        <end position="96"/>
    </location>
</feature>
<keyword evidence="3" id="KW-1185">Reference proteome</keyword>
<evidence type="ECO:0000313" key="3">
    <source>
        <dbReference type="Proteomes" id="UP000807306"/>
    </source>
</evidence>
<feature type="compositionally biased region" description="Polar residues" evidence="1">
    <location>
        <begin position="28"/>
        <end position="43"/>
    </location>
</feature>
<evidence type="ECO:0000256" key="1">
    <source>
        <dbReference type="SAM" id="MobiDB-lite"/>
    </source>
</evidence>
<comment type="caution">
    <text evidence="2">The sequence shown here is derived from an EMBL/GenBank/DDBJ whole genome shotgun (WGS) entry which is preliminary data.</text>
</comment>
<evidence type="ECO:0000313" key="2">
    <source>
        <dbReference type="EMBL" id="KAF9527613.1"/>
    </source>
</evidence>
<feature type="compositionally biased region" description="Acidic residues" evidence="1">
    <location>
        <begin position="44"/>
        <end position="59"/>
    </location>
</feature>
<dbReference type="EMBL" id="MU157859">
    <property type="protein sequence ID" value="KAF9527613.1"/>
    <property type="molecule type" value="Genomic_DNA"/>
</dbReference>
<reference evidence="2" key="1">
    <citation type="submission" date="2020-11" db="EMBL/GenBank/DDBJ databases">
        <authorList>
            <consortium name="DOE Joint Genome Institute"/>
            <person name="Ahrendt S."/>
            <person name="Riley R."/>
            <person name="Andreopoulos W."/>
            <person name="Labutti K."/>
            <person name="Pangilinan J."/>
            <person name="Ruiz-Duenas F.J."/>
            <person name="Barrasa J.M."/>
            <person name="Sanchez-Garcia M."/>
            <person name="Camarero S."/>
            <person name="Miyauchi S."/>
            <person name="Serrano A."/>
            <person name="Linde D."/>
            <person name="Babiker R."/>
            <person name="Drula E."/>
            <person name="Ayuso-Fernandez I."/>
            <person name="Pacheco R."/>
            <person name="Padilla G."/>
            <person name="Ferreira P."/>
            <person name="Barriuso J."/>
            <person name="Kellner H."/>
            <person name="Castanera R."/>
            <person name="Alfaro M."/>
            <person name="Ramirez L."/>
            <person name="Pisabarro A.G."/>
            <person name="Kuo A."/>
            <person name="Tritt A."/>
            <person name="Lipzen A."/>
            <person name="He G."/>
            <person name="Yan M."/>
            <person name="Ng V."/>
            <person name="Cullen D."/>
            <person name="Martin F."/>
            <person name="Rosso M.-N."/>
            <person name="Henrissat B."/>
            <person name="Hibbett D."/>
            <person name="Martinez A.T."/>
            <person name="Grigoriev I.V."/>
        </authorList>
    </citation>
    <scope>NUCLEOTIDE SEQUENCE</scope>
    <source>
        <strain evidence="2">CBS 506.95</strain>
    </source>
</reference>
<accession>A0A9P6JPB0</accession>
<proteinExistence type="predicted"/>
<sequence length="452" mass="51046">MPRMTRQTPLEIDISSLSLAIDSAPSSTMQVTIDKQASPPTTEYQDDDNNPEWEDEVDPDLSMIVNPPTPERDSTAFEVPSTPPRPAQQSVYQGSPRVHSKVASKIVQRATHKIITLSVTHTTTVSPRKKTVKKMVKAKTELTAKEALILQYQKEYPGKTVEAISFSNLKATHMSRMNAEMSSELEAVDADGYMPWIHHQFYLNRFDKQLELFWDRYNEGANGVFEVFKRKAWYFGSKPEARGRSFTNDLLALTGAFLREQDHMSVGFMELTVATIQKPVVIAHAQHVTILTGTVDYTMTTSEQLDIQDAQQAIKRISESIGQEKSADGLQNNPEFIELVQDVGINVAICEQKKTDIAPSLSACEPQVIGESSAMMVQFKRNQMPWCLTDGLEWIFGIVIQENSKQKSYRLKTLRIDPQQEDARAELYQIFMVLLYWVSAQGPEILTLFQSS</sequence>
<organism evidence="2 3">
    <name type="scientific">Crepidotus variabilis</name>
    <dbReference type="NCBI Taxonomy" id="179855"/>
    <lineage>
        <taxon>Eukaryota</taxon>
        <taxon>Fungi</taxon>
        <taxon>Dikarya</taxon>
        <taxon>Basidiomycota</taxon>
        <taxon>Agaricomycotina</taxon>
        <taxon>Agaricomycetes</taxon>
        <taxon>Agaricomycetidae</taxon>
        <taxon>Agaricales</taxon>
        <taxon>Agaricineae</taxon>
        <taxon>Crepidotaceae</taxon>
        <taxon>Crepidotus</taxon>
    </lineage>
</organism>
<dbReference type="AlphaFoldDB" id="A0A9P6JPB0"/>
<name>A0A9P6JPB0_9AGAR</name>
<dbReference type="Proteomes" id="UP000807306">
    <property type="component" value="Unassembled WGS sequence"/>
</dbReference>